<keyword evidence="1" id="KW-0808">Transferase</keyword>
<dbReference type="Proteomes" id="UP000823894">
    <property type="component" value="Unassembled WGS sequence"/>
</dbReference>
<gene>
    <name evidence="1" type="ORF">H9757_00680</name>
</gene>
<dbReference type="AlphaFoldDB" id="A0A9D2SWD7"/>
<dbReference type="EMBL" id="DWWK01000009">
    <property type="protein sequence ID" value="HJC37572.1"/>
    <property type="molecule type" value="Genomic_DNA"/>
</dbReference>
<comment type="caution">
    <text evidence="1">The sequence shown here is derived from an EMBL/GenBank/DDBJ whole genome shotgun (WGS) entry which is preliminary data.</text>
</comment>
<organism evidence="1 2">
    <name type="scientific">Candidatus Mediterraneibacter faecigallinarum</name>
    <dbReference type="NCBI Taxonomy" id="2838669"/>
    <lineage>
        <taxon>Bacteria</taxon>
        <taxon>Bacillati</taxon>
        <taxon>Bacillota</taxon>
        <taxon>Clostridia</taxon>
        <taxon>Lachnospirales</taxon>
        <taxon>Lachnospiraceae</taxon>
        <taxon>Mediterraneibacter</taxon>
    </lineage>
</organism>
<reference evidence="1" key="1">
    <citation type="journal article" date="2021" name="PeerJ">
        <title>Extensive microbial diversity within the chicken gut microbiome revealed by metagenomics and culture.</title>
        <authorList>
            <person name="Gilroy R."/>
            <person name="Ravi A."/>
            <person name="Getino M."/>
            <person name="Pursley I."/>
            <person name="Horton D.L."/>
            <person name="Alikhan N.F."/>
            <person name="Baker D."/>
            <person name="Gharbi K."/>
            <person name="Hall N."/>
            <person name="Watson M."/>
            <person name="Adriaenssens E.M."/>
            <person name="Foster-Nyarko E."/>
            <person name="Jarju S."/>
            <person name="Secka A."/>
            <person name="Antonio M."/>
            <person name="Oren A."/>
            <person name="Chaudhuri R.R."/>
            <person name="La Ragione R."/>
            <person name="Hildebrand F."/>
            <person name="Pallen M.J."/>
        </authorList>
    </citation>
    <scope>NUCLEOTIDE SEQUENCE</scope>
    <source>
        <strain evidence="1">ChiGjej1B1-1692</strain>
    </source>
</reference>
<dbReference type="EC" id="2.4.-.-" evidence="1"/>
<dbReference type="PANTHER" id="PTHR12526">
    <property type="entry name" value="GLYCOSYLTRANSFERASE"/>
    <property type="match status" value="1"/>
</dbReference>
<reference evidence="1" key="2">
    <citation type="submission" date="2021-04" db="EMBL/GenBank/DDBJ databases">
        <authorList>
            <person name="Gilroy R."/>
        </authorList>
    </citation>
    <scope>NUCLEOTIDE SEQUENCE</scope>
    <source>
        <strain evidence="1">ChiGjej1B1-1692</strain>
    </source>
</reference>
<dbReference type="Gene3D" id="3.40.50.2000">
    <property type="entry name" value="Glycogen Phosphorylase B"/>
    <property type="match status" value="1"/>
</dbReference>
<evidence type="ECO:0000313" key="1">
    <source>
        <dbReference type="EMBL" id="HJC37572.1"/>
    </source>
</evidence>
<sequence length="415" mass="48170">MGIGDKLKKARSLGIAGTVKMAAVKWKKAERSDGSPAAPGRRVILDRILSRGYKRIIIFENHFGYRNIMMQRPQHLLRNMGDSDTLVLYNSYYDIDFEDRGRITRIDRSVYVLDLYYFRKYLLEAVRKIEHRYLMVYSTDTVPMSRITQYLNLGFRVIYEYVDDINPDLISPRKIGMIMERHRFLIEKKDALVVTTADKLYDNAKKMAGAADIALIPNGAECGRFLPESKTDDREYLSWLRPGRIHVGYYGALASWVDYELLGRLADDERIQIILIGIEHHGSLAQSGLKERKNVRYFGKKDYTELAGYVHYLDVCIIPFAVNEITMATSPVKLFEYMAMGKPIVTTDLPECRKYEVVRTAGSAEEFAEAVVECYGQREDNEMKERLRECAWQNDWSARAKELKRRLSQWESDER</sequence>
<dbReference type="Pfam" id="PF13692">
    <property type="entry name" value="Glyco_trans_1_4"/>
    <property type="match status" value="1"/>
</dbReference>
<dbReference type="PANTHER" id="PTHR12526:SF638">
    <property type="entry name" value="SPORE COAT PROTEIN SA"/>
    <property type="match status" value="1"/>
</dbReference>
<name>A0A9D2SWD7_9FIRM</name>
<dbReference type="GO" id="GO:0016757">
    <property type="term" value="F:glycosyltransferase activity"/>
    <property type="evidence" value="ECO:0007669"/>
    <property type="project" value="UniProtKB-KW"/>
</dbReference>
<evidence type="ECO:0000313" key="2">
    <source>
        <dbReference type="Proteomes" id="UP000823894"/>
    </source>
</evidence>
<accession>A0A9D2SWD7</accession>
<protein>
    <submittedName>
        <fullName evidence="1">Glycosyltransferase</fullName>
        <ecNumber evidence="1">2.4.-.-</ecNumber>
    </submittedName>
</protein>
<keyword evidence="1" id="KW-0328">Glycosyltransferase</keyword>
<proteinExistence type="predicted"/>
<dbReference type="SUPFAM" id="SSF53756">
    <property type="entry name" value="UDP-Glycosyltransferase/glycogen phosphorylase"/>
    <property type="match status" value="1"/>
</dbReference>